<evidence type="ECO:0000259" key="8">
    <source>
        <dbReference type="PROSITE" id="PS50171"/>
    </source>
</evidence>
<accession>A7RJ77</accession>
<dbReference type="Proteomes" id="UP000001593">
    <property type="component" value="Unassembled WGS sequence"/>
</dbReference>
<protein>
    <recommendedName>
        <fullName evidence="8">Matrin-type domain-containing protein</fullName>
    </recommendedName>
</protein>
<reference evidence="9 10" key="1">
    <citation type="journal article" date="2007" name="Science">
        <title>Sea anemone genome reveals ancestral eumetazoan gene repertoire and genomic organization.</title>
        <authorList>
            <person name="Putnam N.H."/>
            <person name="Srivastava M."/>
            <person name="Hellsten U."/>
            <person name="Dirks B."/>
            <person name="Chapman J."/>
            <person name="Salamov A."/>
            <person name="Terry A."/>
            <person name="Shapiro H."/>
            <person name="Lindquist E."/>
            <person name="Kapitonov V.V."/>
            <person name="Jurka J."/>
            <person name="Genikhovich G."/>
            <person name="Grigoriev I.V."/>
            <person name="Lucas S.M."/>
            <person name="Steele R.E."/>
            <person name="Finnerty J.R."/>
            <person name="Technau U."/>
            <person name="Martindale M.Q."/>
            <person name="Rokhsar D.S."/>
        </authorList>
    </citation>
    <scope>NUCLEOTIDE SEQUENCE [LARGE SCALE GENOMIC DNA]</scope>
    <source>
        <strain evidence="10">CH2 X CH6</strain>
    </source>
</reference>
<keyword evidence="5" id="KW-0539">Nucleus</keyword>
<feature type="compositionally biased region" description="Basic residues" evidence="7">
    <location>
        <begin position="874"/>
        <end position="886"/>
    </location>
</feature>
<dbReference type="PANTHER" id="PTHR15577">
    <property type="entry name" value="ZINC FINGER CONTAINING PROTEIN"/>
    <property type="match status" value="1"/>
</dbReference>
<evidence type="ECO:0000256" key="4">
    <source>
        <dbReference type="ARBA" id="ARBA00022833"/>
    </source>
</evidence>
<feature type="compositionally biased region" description="Basic and acidic residues" evidence="7">
    <location>
        <begin position="318"/>
        <end position="340"/>
    </location>
</feature>
<evidence type="ECO:0000256" key="7">
    <source>
        <dbReference type="SAM" id="MobiDB-lite"/>
    </source>
</evidence>
<dbReference type="GO" id="GO:0045892">
    <property type="term" value="P:negative regulation of DNA-templated transcription"/>
    <property type="evidence" value="ECO:0000318"/>
    <property type="project" value="GO_Central"/>
</dbReference>
<organism evidence="9 10">
    <name type="scientific">Nematostella vectensis</name>
    <name type="common">Starlet sea anemone</name>
    <dbReference type="NCBI Taxonomy" id="45351"/>
    <lineage>
        <taxon>Eukaryota</taxon>
        <taxon>Metazoa</taxon>
        <taxon>Cnidaria</taxon>
        <taxon>Anthozoa</taxon>
        <taxon>Hexacorallia</taxon>
        <taxon>Actiniaria</taxon>
        <taxon>Edwardsiidae</taxon>
        <taxon>Nematostella</taxon>
    </lineage>
</organism>
<proteinExistence type="predicted"/>
<dbReference type="PROSITE" id="PS50171">
    <property type="entry name" value="ZF_MATRIN"/>
    <property type="match status" value="1"/>
</dbReference>
<feature type="compositionally biased region" description="Basic and acidic residues" evidence="7">
    <location>
        <begin position="358"/>
        <end position="381"/>
    </location>
</feature>
<dbReference type="Gene3D" id="3.30.160.60">
    <property type="entry name" value="Classic Zinc Finger"/>
    <property type="match status" value="1"/>
</dbReference>
<evidence type="ECO:0000256" key="2">
    <source>
        <dbReference type="ARBA" id="ARBA00022723"/>
    </source>
</evidence>
<feature type="compositionally biased region" description="Basic and acidic residues" evidence="7">
    <location>
        <begin position="584"/>
        <end position="602"/>
    </location>
</feature>
<feature type="compositionally biased region" description="Basic and acidic residues" evidence="7">
    <location>
        <begin position="27"/>
        <end position="51"/>
    </location>
</feature>
<dbReference type="InterPro" id="IPR036236">
    <property type="entry name" value="Znf_C2H2_sf"/>
</dbReference>
<evidence type="ECO:0000313" key="9">
    <source>
        <dbReference type="EMBL" id="EDO48630.1"/>
    </source>
</evidence>
<dbReference type="InterPro" id="IPR013087">
    <property type="entry name" value="Znf_C2H2_type"/>
</dbReference>
<dbReference type="OMA" id="PRANEFN"/>
<feature type="region of interest" description="Disordered" evidence="7">
    <location>
        <begin position="255"/>
        <end position="389"/>
    </location>
</feature>
<dbReference type="GO" id="GO:0003676">
    <property type="term" value="F:nucleic acid binding"/>
    <property type="evidence" value="ECO:0007669"/>
    <property type="project" value="InterPro"/>
</dbReference>
<dbReference type="SUPFAM" id="SSF57667">
    <property type="entry name" value="beta-beta-alpha zinc fingers"/>
    <property type="match status" value="1"/>
</dbReference>
<dbReference type="AlphaFoldDB" id="A7RJ77"/>
<feature type="compositionally biased region" description="Acidic residues" evidence="7">
    <location>
        <begin position="341"/>
        <end position="357"/>
    </location>
</feature>
<dbReference type="GO" id="GO:0005654">
    <property type="term" value="C:nucleoplasm"/>
    <property type="evidence" value="ECO:0000318"/>
    <property type="project" value="GO_Central"/>
</dbReference>
<keyword evidence="2" id="KW-0479">Metal-binding</keyword>
<feature type="compositionally biased region" description="Polar residues" evidence="7">
    <location>
        <begin position="91"/>
        <end position="101"/>
    </location>
</feature>
<feature type="compositionally biased region" description="Basic and acidic residues" evidence="7">
    <location>
        <begin position="778"/>
        <end position="797"/>
    </location>
</feature>
<keyword evidence="3" id="KW-0863">Zinc-finger</keyword>
<dbReference type="PANTHER" id="PTHR15577:SF2">
    <property type="entry name" value="ZINC FINGER PROTEIN 318"/>
    <property type="match status" value="1"/>
</dbReference>
<feature type="compositionally biased region" description="Acidic residues" evidence="7">
    <location>
        <begin position="916"/>
        <end position="925"/>
    </location>
</feature>
<feature type="compositionally biased region" description="Basic and acidic residues" evidence="7">
    <location>
        <begin position="509"/>
        <end position="575"/>
    </location>
</feature>
<dbReference type="SMART" id="SM00451">
    <property type="entry name" value="ZnF_U1"/>
    <property type="match status" value="2"/>
</dbReference>
<evidence type="ECO:0000256" key="6">
    <source>
        <dbReference type="SAM" id="Coils"/>
    </source>
</evidence>
<sequence length="925" mass="103797">MAGFDRLGGIGGSFYPGANSLQQPSIRGRDDRGRRDDRREDRFGASMRRDFGGFSRGPARSISPRRRRYSPEPSYSSAGSNRLPDRRGDTSYGTDRFASSTSRDDFGSGRGQNNYDRDGSQASPSFFRGPANAGDGILGAKPGDLPSDSSPNAAAGDSLLKESLPNVNLVLYGSMLQQIPNLRYCIQVWLFHNLAPLALCLNITRIFLLLFTKKLEGLSAQLQQQQQQLMAMVQTQSLLAAFQAQAKQAGLIPPLGGVGRPINQLSPMVRDRKRHMSPPRNGPVRKYNNNPGNRNTPGFNRNYQNRGRQQARHSNWSPRDRNNRDNRRDDRGRNRSRKDEDELEEEPYVEDDPDADDEKEKEKEKLEREKSSNAKEKKADPENDDDVSKEEVKKSINLANQNVDMLVKTLFDKGRQKYVCKVCKIMCNKEHAFRMHLHGKKHVKTWLESQGKSFESEMFKKAALKEKATAEASETPTKSKETDSSEKMETSKEEAEQQKTAIDDASAGDEEKTEVKKEDATVEIQKERTEEEESSSKEEKKQESSSKEEKKQESSSKEEKKQEKDDKKDDKEGRKASKSPAPRSDSRKEKEKPAPLKSELDIRYSCETRKSAVKMGDVVSISSITQAQVSIAGFANGENTQGCEFVKAVSGFNCRLCKTFIMNGADVMKHVKARKHQKNYRQYVIDHPSYEANQIKRNKELSDMLGQSEGQEMLLYEVEDEEKRAPHRYYSSDRPQVQITKYMVETSDQATQGGDHAEDHAHEGAPTHDDQEEQGDQNAKEQSDKTEDDDDKPKSDDQDAQSETSDVILENDDKPKEDNKQTPVETTETEQSDMDTSESYDPIAPTDDPGPVTPLARRGRRGRGRGGSASRGKGAGRGRGKGRGSKGVKQSPKAPTVKQEVLDTSNNDDGFMDGYEVIDEIVDDE</sequence>
<dbReference type="HOGENOM" id="CLU_315752_0_0_1"/>
<evidence type="ECO:0000256" key="5">
    <source>
        <dbReference type="ARBA" id="ARBA00023242"/>
    </source>
</evidence>
<feature type="compositionally biased region" description="Gly residues" evidence="7">
    <location>
        <begin position="1"/>
        <end position="14"/>
    </location>
</feature>
<feature type="domain" description="Matrin-type" evidence="8">
    <location>
        <begin position="652"/>
        <end position="682"/>
    </location>
</feature>
<dbReference type="EMBL" id="DS469513">
    <property type="protein sequence ID" value="EDO48630.1"/>
    <property type="molecule type" value="Genomic_DNA"/>
</dbReference>
<feature type="coiled-coil region" evidence="6">
    <location>
        <begin position="208"/>
        <end position="235"/>
    </location>
</feature>
<gene>
    <name evidence="9" type="ORF">NEMVEDRAFT_v1g238693</name>
</gene>
<feature type="region of interest" description="Disordered" evidence="7">
    <location>
        <begin position="1"/>
        <end position="157"/>
    </location>
</feature>
<feature type="region of interest" description="Disordered" evidence="7">
    <location>
        <begin position="465"/>
        <end position="602"/>
    </location>
</feature>
<dbReference type="InterPro" id="IPR055309">
    <property type="entry name" value="Znf318-like"/>
</dbReference>
<dbReference type="InParanoid" id="A7RJ77"/>
<dbReference type="GO" id="GO:0008270">
    <property type="term" value="F:zinc ion binding"/>
    <property type="evidence" value="ECO:0007669"/>
    <property type="project" value="UniProtKB-KW"/>
</dbReference>
<dbReference type="InterPro" id="IPR003604">
    <property type="entry name" value="Matrin/U1-like-C_Znf_C2H2"/>
</dbReference>
<evidence type="ECO:0000313" key="10">
    <source>
        <dbReference type="Proteomes" id="UP000001593"/>
    </source>
</evidence>
<keyword evidence="6" id="KW-0175">Coiled coil</keyword>
<comment type="subcellular location">
    <subcellularLocation>
        <location evidence="1">Nucleus</location>
    </subcellularLocation>
</comment>
<keyword evidence="4" id="KW-0862">Zinc</keyword>
<dbReference type="Pfam" id="PF12874">
    <property type="entry name" value="zf-met"/>
    <property type="match status" value="1"/>
</dbReference>
<keyword evidence="10" id="KW-1185">Reference proteome</keyword>
<feature type="compositionally biased region" description="Basic and acidic residues" evidence="7">
    <location>
        <begin position="477"/>
        <end position="497"/>
    </location>
</feature>
<feature type="compositionally biased region" description="Polar residues" evidence="7">
    <location>
        <begin position="287"/>
        <end position="317"/>
    </location>
</feature>
<evidence type="ECO:0000256" key="3">
    <source>
        <dbReference type="ARBA" id="ARBA00022771"/>
    </source>
</evidence>
<name>A7RJ77_NEMVE</name>
<feature type="region of interest" description="Disordered" evidence="7">
    <location>
        <begin position="748"/>
        <end position="925"/>
    </location>
</feature>
<dbReference type="GO" id="GO:0045893">
    <property type="term" value="P:positive regulation of DNA-templated transcription"/>
    <property type="evidence" value="ECO:0000318"/>
    <property type="project" value="GO_Central"/>
</dbReference>
<evidence type="ECO:0000256" key="1">
    <source>
        <dbReference type="ARBA" id="ARBA00004123"/>
    </source>
</evidence>
<feature type="compositionally biased region" description="Basic and acidic residues" evidence="7">
    <location>
        <begin position="755"/>
        <end position="769"/>
    </location>
</feature>
<feature type="compositionally biased region" description="Acidic residues" evidence="7">
    <location>
        <begin position="827"/>
        <end position="838"/>
    </location>
</feature>
<dbReference type="InterPro" id="IPR000690">
    <property type="entry name" value="Matrin/U1-C_Znf_C2H2"/>
</dbReference>
<feature type="compositionally biased region" description="Basic and acidic residues" evidence="7">
    <location>
        <begin position="811"/>
        <end position="820"/>
    </location>
</feature>